<dbReference type="Proteomes" id="UP001501536">
    <property type="component" value="Unassembled WGS sequence"/>
</dbReference>
<reference evidence="2" key="1">
    <citation type="journal article" date="2019" name="Int. J. Syst. Evol. Microbiol.">
        <title>The Global Catalogue of Microorganisms (GCM) 10K type strain sequencing project: providing services to taxonomists for standard genome sequencing and annotation.</title>
        <authorList>
            <consortium name="The Broad Institute Genomics Platform"/>
            <consortium name="The Broad Institute Genome Sequencing Center for Infectious Disease"/>
            <person name="Wu L."/>
            <person name="Ma J."/>
        </authorList>
    </citation>
    <scope>NUCLEOTIDE SEQUENCE [LARGE SCALE GENOMIC DNA]</scope>
    <source>
        <strain evidence="2">JCM 16961</strain>
    </source>
</reference>
<comment type="caution">
    <text evidence="1">The sequence shown here is derived from an EMBL/GenBank/DDBJ whole genome shotgun (WGS) entry which is preliminary data.</text>
</comment>
<accession>A0ABP7DHA8</accession>
<organism evidence="1 2">
    <name type="scientific">Zhihengliuella alba</name>
    <dbReference type="NCBI Taxonomy" id="547018"/>
    <lineage>
        <taxon>Bacteria</taxon>
        <taxon>Bacillati</taxon>
        <taxon>Actinomycetota</taxon>
        <taxon>Actinomycetes</taxon>
        <taxon>Micrococcales</taxon>
        <taxon>Micrococcaceae</taxon>
        <taxon>Zhihengliuella</taxon>
    </lineage>
</organism>
<name>A0ABP7DHA8_9MICC</name>
<evidence type="ECO:0000313" key="1">
    <source>
        <dbReference type="EMBL" id="GAA3705699.1"/>
    </source>
</evidence>
<gene>
    <name evidence="1" type="ORF">GCM10022377_19320</name>
</gene>
<sequence length="184" mass="20732">MSSRKIRVRLRRSAAEQVPVVVRRRFDVQEEVLGIVLELGAHWVLLASLRDAAYFDGFTLLRLEDIHRVKVDPTFLPALRGREAWPPSGPARPLDLDGPLGFLPGIAEQAPVLALHEEARRPDMLWIAAVSEVGQKSVLVRMIDPDCTWNDFFTKVKYRHLTRIDFGDDYSRAVLEVAGPASPL</sequence>
<proteinExistence type="predicted"/>
<protein>
    <submittedName>
        <fullName evidence="1">Uncharacterized protein</fullName>
    </submittedName>
</protein>
<evidence type="ECO:0000313" key="2">
    <source>
        <dbReference type="Proteomes" id="UP001501536"/>
    </source>
</evidence>
<dbReference type="EMBL" id="BAABCJ010000005">
    <property type="protein sequence ID" value="GAA3705699.1"/>
    <property type="molecule type" value="Genomic_DNA"/>
</dbReference>
<keyword evidence="2" id="KW-1185">Reference proteome</keyword>